<name>A0A2U3P8W6_9MYCO</name>
<dbReference type="InterPro" id="IPR011075">
    <property type="entry name" value="TetR_C"/>
</dbReference>
<accession>A0A2U3P8W6</accession>
<dbReference type="PANTHER" id="PTHR47506:SF1">
    <property type="entry name" value="HTH-TYPE TRANSCRIPTIONAL REGULATOR YJDC"/>
    <property type="match status" value="1"/>
</dbReference>
<evidence type="ECO:0000256" key="2">
    <source>
        <dbReference type="ARBA" id="ARBA00023163"/>
    </source>
</evidence>
<dbReference type="EMBL" id="FUEZ01000004">
    <property type="protein sequence ID" value="SPM40194.1"/>
    <property type="molecule type" value="Genomic_DNA"/>
</dbReference>
<dbReference type="Pfam" id="PF16925">
    <property type="entry name" value="TetR_C_13"/>
    <property type="match status" value="1"/>
</dbReference>
<keyword evidence="2" id="KW-0804">Transcription</keyword>
<evidence type="ECO:0000259" key="3">
    <source>
        <dbReference type="Pfam" id="PF16925"/>
    </source>
</evidence>
<dbReference type="Proteomes" id="UP000240424">
    <property type="component" value="Unassembled WGS sequence"/>
</dbReference>
<evidence type="ECO:0000313" key="4">
    <source>
        <dbReference type="EMBL" id="SPM40194.1"/>
    </source>
</evidence>
<dbReference type="InterPro" id="IPR009057">
    <property type="entry name" value="Homeodomain-like_sf"/>
</dbReference>
<dbReference type="PANTHER" id="PTHR47506">
    <property type="entry name" value="TRANSCRIPTIONAL REGULATORY PROTEIN"/>
    <property type="match status" value="1"/>
</dbReference>
<proteinExistence type="predicted"/>
<dbReference type="InterPro" id="IPR036271">
    <property type="entry name" value="Tet_transcr_reg_TetR-rel_C_sf"/>
</dbReference>
<protein>
    <submittedName>
        <fullName evidence="4">TetR family transcriptional regulator</fullName>
    </submittedName>
</protein>
<dbReference type="SUPFAM" id="SSF46689">
    <property type="entry name" value="Homeodomain-like"/>
    <property type="match status" value="1"/>
</dbReference>
<dbReference type="STRING" id="1841861.GCA_900157365_00707"/>
<feature type="domain" description="Tetracyclin repressor-like C-terminal" evidence="3">
    <location>
        <begin position="50"/>
        <end position="152"/>
    </location>
</feature>
<sequence length="171" mass="18956">MTATGTSRSQLYHYFVNKDELISEVIKTQLGRVIAAQEPCLREVSSWEGLKRWCDHLVTMTRATQGVGGCPLGSLVSELADRSDSARHELARSFAEWQSYLSEGFAAMRDNGELAAEADVDELALTMMSALQGGLLMAQTMRSARPLELALNMALGHIARYRNIPMQRPPR</sequence>
<keyword evidence="5" id="KW-1185">Reference proteome</keyword>
<organism evidence="4 5">
    <name type="scientific">Mycobacterium numidiamassiliense</name>
    <dbReference type="NCBI Taxonomy" id="1841861"/>
    <lineage>
        <taxon>Bacteria</taxon>
        <taxon>Bacillati</taxon>
        <taxon>Actinomycetota</taxon>
        <taxon>Actinomycetes</taxon>
        <taxon>Mycobacteriales</taxon>
        <taxon>Mycobacteriaceae</taxon>
        <taxon>Mycobacterium</taxon>
    </lineage>
</organism>
<evidence type="ECO:0000313" key="5">
    <source>
        <dbReference type="Proteomes" id="UP000240424"/>
    </source>
</evidence>
<dbReference type="AlphaFoldDB" id="A0A2U3P8W6"/>
<reference evidence="4 5" key="1">
    <citation type="submission" date="2017-01" db="EMBL/GenBank/DDBJ databases">
        <authorList>
            <consortium name="Urmite Genomes"/>
        </authorList>
    </citation>
    <scope>NUCLEOTIDE SEQUENCE [LARGE SCALE GENOMIC DNA]</scope>
    <source>
        <strain evidence="4 5">AB215</strain>
    </source>
</reference>
<gene>
    <name evidence="4" type="ORF">MNAB215_2390</name>
</gene>
<dbReference type="Gene3D" id="1.10.357.10">
    <property type="entry name" value="Tetracycline Repressor, domain 2"/>
    <property type="match status" value="1"/>
</dbReference>
<dbReference type="SUPFAM" id="SSF48498">
    <property type="entry name" value="Tetracyclin repressor-like, C-terminal domain"/>
    <property type="match status" value="1"/>
</dbReference>
<keyword evidence="1" id="KW-0805">Transcription regulation</keyword>
<evidence type="ECO:0000256" key="1">
    <source>
        <dbReference type="ARBA" id="ARBA00023015"/>
    </source>
</evidence>